<keyword evidence="3" id="KW-1185">Reference proteome</keyword>
<dbReference type="EMBL" id="JAEHOE010000002">
    <property type="protein sequence ID" value="KAG2501132.1"/>
    <property type="molecule type" value="Genomic_DNA"/>
</dbReference>
<comment type="caution">
    <text evidence="2">The sequence shown here is derived from an EMBL/GenBank/DDBJ whole genome shotgun (WGS) entry which is preliminary data.</text>
</comment>
<organism evidence="2 3">
    <name type="scientific">Edaphochlamys debaryana</name>
    <dbReference type="NCBI Taxonomy" id="47281"/>
    <lineage>
        <taxon>Eukaryota</taxon>
        <taxon>Viridiplantae</taxon>
        <taxon>Chlorophyta</taxon>
        <taxon>core chlorophytes</taxon>
        <taxon>Chlorophyceae</taxon>
        <taxon>CS clade</taxon>
        <taxon>Chlamydomonadales</taxon>
        <taxon>Chlamydomonadales incertae sedis</taxon>
        <taxon>Edaphochlamys</taxon>
    </lineage>
</organism>
<evidence type="ECO:0000313" key="3">
    <source>
        <dbReference type="Proteomes" id="UP000612055"/>
    </source>
</evidence>
<dbReference type="PROSITE" id="PS51278">
    <property type="entry name" value="GATASE_TYPE_2"/>
    <property type="match status" value="1"/>
</dbReference>
<dbReference type="SUPFAM" id="SSF56235">
    <property type="entry name" value="N-terminal nucleophile aminohydrolases (Ntn hydrolases)"/>
    <property type="match status" value="1"/>
</dbReference>
<proteinExistence type="predicted"/>
<dbReference type="InterPro" id="IPR029055">
    <property type="entry name" value="Ntn_hydrolases_N"/>
</dbReference>
<protein>
    <recommendedName>
        <fullName evidence="1">Glutamine amidotransferase type-2 domain-containing protein</fullName>
    </recommendedName>
</protein>
<dbReference type="InterPro" id="IPR017932">
    <property type="entry name" value="GATase_2_dom"/>
</dbReference>
<sequence length="277" mass="30293">MEHGRFFAYAPKHTGFLGSLLGLGSRSGAEGVAERIEGAYRSYVTTSRLPPSQTQSTQPQKFVYAGGGAAVAPGVQAITDHLVRVTPYVSHSKDALIIFNGQLSNLQDLRARRREYGGSGAPVPETAGVGAQTTAMLLDMYKHFHGRELMLLAELQGHFAFVILDMARKTGFAARDPSGTEPMLYKVDDEGGVVYTNCLDQLPTADANRREWRELAPGHFMLGREVVQFALSLQQLEKREKKESLDADALHMLLQAEGQGEGGAMEAVRSLMRNRSK</sequence>
<dbReference type="CDD" id="cd00352">
    <property type="entry name" value="Gn_AT_II"/>
    <property type="match status" value="1"/>
</dbReference>
<dbReference type="Proteomes" id="UP000612055">
    <property type="component" value="Unassembled WGS sequence"/>
</dbReference>
<feature type="domain" description="Glutamine amidotransferase type-2" evidence="1">
    <location>
        <begin position="1"/>
        <end position="226"/>
    </location>
</feature>
<dbReference type="OrthoDB" id="2019121at2759"/>
<evidence type="ECO:0000259" key="1">
    <source>
        <dbReference type="PROSITE" id="PS51278"/>
    </source>
</evidence>
<accession>A0A836C6V9</accession>
<dbReference type="AlphaFoldDB" id="A0A836C6V9"/>
<reference evidence="2" key="1">
    <citation type="journal article" date="2020" name="bioRxiv">
        <title>Comparative genomics of Chlamydomonas.</title>
        <authorList>
            <person name="Craig R.J."/>
            <person name="Hasan A.R."/>
            <person name="Ness R.W."/>
            <person name="Keightley P.D."/>
        </authorList>
    </citation>
    <scope>NUCLEOTIDE SEQUENCE</scope>
    <source>
        <strain evidence="2">CCAP 11/70</strain>
    </source>
</reference>
<dbReference type="Gene3D" id="3.60.20.10">
    <property type="entry name" value="Glutamine Phosphoribosylpyrophosphate, subunit 1, domain 1"/>
    <property type="match status" value="1"/>
</dbReference>
<name>A0A836C6V9_9CHLO</name>
<gene>
    <name evidence="2" type="ORF">HYH03_000950</name>
</gene>
<dbReference type="Pfam" id="PF13537">
    <property type="entry name" value="GATase_7"/>
    <property type="match status" value="1"/>
</dbReference>
<evidence type="ECO:0000313" key="2">
    <source>
        <dbReference type="EMBL" id="KAG2501132.1"/>
    </source>
</evidence>